<feature type="region of interest" description="Disordered" evidence="9">
    <location>
        <begin position="498"/>
        <end position="577"/>
    </location>
</feature>
<dbReference type="AlphaFoldDB" id="A0A0G4EI36"/>
<dbReference type="PANTHER" id="PTHR47968:SF36">
    <property type="entry name" value="KINESIN HEAVY CHAIN ISOFORM X1"/>
    <property type="match status" value="1"/>
</dbReference>
<name>A0A0G4EI36_VITBC</name>
<evidence type="ECO:0000256" key="7">
    <source>
        <dbReference type="RuleBase" id="RU000394"/>
    </source>
</evidence>
<dbReference type="InterPro" id="IPR027640">
    <property type="entry name" value="Kinesin-like_fam"/>
</dbReference>
<feature type="region of interest" description="Disordered" evidence="9">
    <location>
        <begin position="694"/>
        <end position="756"/>
    </location>
</feature>
<dbReference type="EMBL" id="CDMY01000234">
    <property type="protein sequence ID" value="CEL95636.1"/>
    <property type="molecule type" value="Genomic_DNA"/>
</dbReference>
<evidence type="ECO:0000256" key="5">
    <source>
        <dbReference type="ARBA" id="ARBA00023175"/>
    </source>
</evidence>
<dbReference type="PhylomeDB" id="A0A0G4EI36"/>
<dbReference type="PROSITE" id="PS00411">
    <property type="entry name" value="KINESIN_MOTOR_1"/>
    <property type="match status" value="1"/>
</dbReference>
<protein>
    <recommendedName>
        <fullName evidence="7">Kinesin-like protein</fullName>
    </recommendedName>
</protein>
<dbReference type="InterPro" id="IPR019821">
    <property type="entry name" value="Kinesin_motor_CS"/>
</dbReference>
<keyword evidence="4 8" id="KW-0175">Coiled coil</keyword>
<evidence type="ECO:0000256" key="2">
    <source>
        <dbReference type="ARBA" id="ARBA00022741"/>
    </source>
</evidence>
<evidence type="ECO:0000259" key="10">
    <source>
        <dbReference type="PROSITE" id="PS50067"/>
    </source>
</evidence>
<feature type="domain" description="Kinesin motor" evidence="10">
    <location>
        <begin position="5"/>
        <end position="343"/>
    </location>
</feature>
<dbReference type="SMART" id="SM00129">
    <property type="entry name" value="KISc"/>
    <property type="match status" value="1"/>
</dbReference>
<dbReference type="GO" id="GO:0003777">
    <property type="term" value="F:microtubule motor activity"/>
    <property type="evidence" value="ECO:0007669"/>
    <property type="project" value="InterPro"/>
</dbReference>
<dbReference type="PROSITE" id="PS50067">
    <property type="entry name" value="KINESIN_MOTOR_2"/>
    <property type="match status" value="1"/>
</dbReference>
<feature type="binding site" evidence="6">
    <location>
        <begin position="96"/>
        <end position="103"/>
    </location>
    <ligand>
        <name>ATP</name>
        <dbReference type="ChEBI" id="CHEBI:30616"/>
    </ligand>
</feature>
<feature type="compositionally biased region" description="Acidic residues" evidence="9">
    <location>
        <begin position="705"/>
        <end position="715"/>
    </location>
</feature>
<dbReference type="GO" id="GO:0008017">
    <property type="term" value="F:microtubule binding"/>
    <property type="evidence" value="ECO:0007669"/>
    <property type="project" value="InterPro"/>
</dbReference>
<evidence type="ECO:0000256" key="9">
    <source>
        <dbReference type="SAM" id="MobiDB-lite"/>
    </source>
</evidence>
<reference evidence="11 12" key="1">
    <citation type="submission" date="2014-11" db="EMBL/GenBank/DDBJ databases">
        <authorList>
            <person name="Zhu J."/>
            <person name="Qi W."/>
            <person name="Song R."/>
        </authorList>
    </citation>
    <scope>NUCLEOTIDE SEQUENCE [LARGE SCALE GENOMIC DNA]</scope>
</reference>
<organism evidence="11 12">
    <name type="scientific">Vitrella brassicaformis (strain CCMP3155)</name>
    <dbReference type="NCBI Taxonomy" id="1169540"/>
    <lineage>
        <taxon>Eukaryota</taxon>
        <taxon>Sar</taxon>
        <taxon>Alveolata</taxon>
        <taxon>Colpodellida</taxon>
        <taxon>Vitrellaceae</taxon>
        <taxon>Vitrella</taxon>
    </lineage>
</organism>
<evidence type="ECO:0000256" key="6">
    <source>
        <dbReference type="PROSITE-ProRule" id="PRU00283"/>
    </source>
</evidence>
<evidence type="ECO:0000313" key="11">
    <source>
        <dbReference type="EMBL" id="CEL95636.1"/>
    </source>
</evidence>
<evidence type="ECO:0000256" key="8">
    <source>
        <dbReference type="SAM" id="Coils"/>
    </source>
</evidence>
<dbReference type="InParanoid" id="A0A0G4EI36"/>
<proteinExistence type="inferred from homology"/>
<feature type="compositionally biased region" description="Basic and acidic residues" evidence="9">
    <location>
        <begin position="568"/>
        <end position="577"/>
    </location>
</feature>
<feature type="compositionally biased region" description="Low complexity" evidence="9">
    <location>
        <begin position="451"/>
        <end position="469"/>
    </location>
</feature>
<keyword evidence="5 6" id="KW-0505">Motor protein</keyword>
<dbReference type="GO" id="GO:0007018">
    <property type="term" value="P:microtubule-based movement"/>
    <property type="evidence" value="ECO:0007669"/>
    <property type="project" value="InterPro"/>
</dbReference>
<dbReference type="PRINTS" id="PR00380">
    <property type="entry name" value="KINESINHEAVY"/>
</dbReference>
<accession>A0A0G4EI36</accession>
<dbReference type="Pfam" id="PF00225">
    <property type="entry name" value="Kinesin"/>
    <property type="match status" value="1"/>
</dbReference>
<feature type="coiled-coil region" evidence="8">
    <location>
        <begin position="352"/>
        <end position="379"/>
    </location>
</feature>
<dbReference type="InterPro" id="IPR001752">
    <property type="entry name" value="Kinesin_motor_dom"/>
</dbReference>
<sequence length="756" mass="83440">MPSKHVRVVVRTRPTGRFAEQTFRIHEDTNAIDVKLPKSDVGGTVNNQVDSFSFKFDRVLHNASQERVFDEFARELLGTGGTGVLDGFNGTCMAYGQTGAGKTFTMVGGPANFAYRGIIPRCITALFTAIAARPECAITVRLGALEIYNELMMDLLPYPSAGDTAADQQIQEDSKGGVSVKGLTRRVALTEEECLQAFFEADAARAVSEHSLNVLSSRSHFVVTLFVESRSRVESNERVVYSKIHLVDLAGSERLKKTGSFGATLKEATFINKSLTFLEQVVVALSDKRRDHVPYRSSKLTHLLKDSIGGNCRTMMIANIWPEGSHVEETVSTLRFATRMMRVSNEATQNIQLDSQQLIRKYEREIRDLKQELAMHDILSGRSQMSYEPYTPEEQREIEKAAEQYFEGEVADVDITSIKQVRELFQSMRRLYQNQQQALQSRPARAHPSQAPGAGAEGDVAEGGQPAAEGAGGADEGVGDEEAAAGLSVGVAADQSKRAKGAGLEGGAIDQEARAAGKRRSPDGVAGEQRGDAQAGPAPPDRQTAFTDFKASTEEGQQLEAAFNQNKIDQRTKKQELRTVAEEISRVKVSMEEVKEMVQKKQRERSAEGAKVGGDSSVSLIDEEEYALIKRLKDLKKQYREQFDAHKELKAHLLQIDHNIQKCKTQLLQAFERWYEEKYGQLVSGADAVASAAKTLSSSTRGPEGDDLDENEQFDMMEASRLETQHPDALAFYNAKRKTSPRRTAGRSPGPSPRRH</sequence>
<dbReference type="Pfam" id="PF23735">
    <property type="entry name" value="KIF9"/>
    <property type="match status" value="1"/>
</dbReference>
<comment type="similarity">
    <text evidence="6 7">Belongs to the TRAFAC class myosin-kinesin ATPase superfamily. Kinesin family.</text>
</comment>
<keyword evidence="2 6" id="KW-0547">Nucleotide-binding</keyword>
<evidence type="ECO:0000313" key="12">
    <source>
        <dbReference type="Proteomes" id="UP000041254"/>
    </source>
</evidence>
<evidence type="ECO:0000256" key="1">
    <source>
        <dbReference type="ARBA" id="ARBA00022701"/>
    </source>
</evidence>
<dbReference type="VEuPathDB" id="CryptoDB:Vbra_4965"/>
<evidence type="ECO:0000256" key="4">
    <source>
        <dbReference type="ARBA" id="ARBA00023054"/>
    </source>
</evidence>
<dbReference type="GO" id="GO:0005874">
    <property type="term" value="C:microtubule"/>
    <property type="evidence" value="ECO:0007669"/>
    <property type="project" value="UniProtKB-KW"/>
</dbReference>
<dbReference type="OMA" id="LMFACIW"/>
<gene>
    <name evidence="11" type="ORF">Vbra_4965</name>
</gene>
<feature type="compositionally biased region" description="Basic residues" evidence="9">
    <location>
        <begin position="735"/>
        <end position="745"/>
    </location>
</feature>
<dbReference type="STRING" id="1169540.A0A0G4EI36"/>
<dbReference type="InterPro" id="IPR056524">
    <property type="entry name" value="KIF6/9_C"/>
</dbReference>
<dbReference type="SUPFAM" id="SSF52540">
    <property type="entry name" value="P-loop containing nucleoside triphosphate hydrolases"/>
    <property type="match status" value="1"/>
</dbReference>
<dbReference type="Proteomes" id="UP000041254">
    <property type="component" value="Unassembled WGS sequence"/>
</dbReference>
<keyword evidence="3 6" id="KW-0067">ATP-binding</keyword>
<dbReference type="Gene3D" id="3.40.850.10">
    <property type="entry name" value="Kinesin motor domain"/>
    <property type="match status" value="1"/>
</dbReference>
<evidence type="ECO:0000256" key="3">
    <source>
        <dbReference type="ARBA" id="ARBA00022840"/>
    </source>
</evidence>
<keyword evidence="12" id="KW-1185">Reference proteome</keyword>
<dbReference type="OrthoDB" id="3176171at2759"/>
<dbReference type="GO" id="GO:0005524">
    <property type="term" value="F:ATP binding"/>
    <property type="evidence" value="ECO:0007669"/>
    <property type="project" value="UniProtKB-UniRule"/>
</dbReference>
<dbReference type="InterPro" id="IPR036961">
    <property type="entry name" value="Kinesin_motor_dom_sf"/>
</dbReference>
<dbReference type="InterPro" id="IPR027417">
    <property type="entry name" value="P-loop_NTPase"/>
</dbReference>
<keyword evidence="1 7" id="KW-0493">Microtubule</keyword>
<dbReference type="PANTHER" id="PTHR47968">
    <property type="entry name" value="CENTROMERE PROTEIN E"/>
    <property type="match status" value="1"/>
</dbReference>
<feature type="region of interest" description="Disordered" evidence="9">
    <location>
        <begin position="435"/>
        <end position="479"/>
    </location>
</feature>